<feature type="domain" description="PH" evidence="2">
    <location>
        <begin position="75"/>
        <end position="186"/>
    </location>
</feature>
<proteinExistence type="predicted"/>
<reference evidence="3" key="1">
    <citation type="submission" date="2021-01" db="EMBL/GenBank/DDBJ databases">
        <authorList>
            <person name="Corre E."/>
            <person name="Pelletier E."/>
            <person name="Niang G."/>
            <person name="Scheremetjew M."/>
            <person name="Finn R."/>
            <person name="Kale V."/>
            <person name="Holt S."/>
            <person name="Cochrane G."/>
            <person name="Meng A."/>
            <person name="Brown T."/>
            <person name="Cohen L."/>
        </authorList>
    </citation>
    <scope>NUCLEOTIDE SEQUENCE</scope>
    <source>
        <strain evidence="3">CCMP1381</strain>
    </source>
</reference>
<dbReference type="CDD" id="cd00821">
    <property type="entry name" value="PH"/>
    <property type="match status" value="1"/>
</dbReference>
<organism evidence="3">
    <name type="scientific">Octactis speculum</name>
    <dbReference type="NCBI Taxonomy" id="3111310"/>
    <lineage>
        <taxon>Eukaryota</taxon>
        <taxon>Sar</taxon>
        <taxon>Stramenopiles</taxon>
        <taxon>Ochrophyta</taxon>
        <taxon>Dictyochophyceae</taxon>
        <taxon>Dictyochales</taxon>
        <taxon>Dictyochaceae</taxon>
        <taxon>Octactis</taxon>
    </lineage>
</organism>
<evidence type="ECO:0000313" key="3">
    <source>
        <dbReference type="EMBL" id="CAD9434926.1"/>
    </source>
</evidence>
<dbReference type="Gene3D" id="2.30.29.30">
    <property type="entry name" value="Pleckstrin-homology domain (PH domain)/Phosphotyrosine-binding domain (PTB)"/>
    <property type="match status" value="1"/>
</dbReference>
<dbReference type="SMART" id="SM00233">
    <property type="entry name" value="PH"/>
    <property type="match status" value="1"/>
</dbReference>
<dbReference type="Pfam" id="PF00169">
    <property type="entry name" value="PH"/>
    <property type="match status" value="1"/>
</dbReference>
<dbReference type="PROSITE" id="PS50003">
    <property type="entry name" value="PH_DOMAIN"/>
    <property type="match status" value="1"/>
</dbReference>
<evidence type="ECO:0000256" key="1">
    <source>
        <dbReference type="SAM" id="MobiDB-lite"/>
    </source>
</evidence>
<dbReference type="SUPFAM" id="SSF50729">
    <property type="entry name" value="PH domain-like"/>
    <property type="match status" value="1"/>
</dbReference>
<accession>A0A7S2G608</accession>
<dbReference type="InterPro" id="IPR001849">
    <property type="entry name" value="PH_domain"/>
</dbReference>
<name>A0A7S2G608_9STRA</name>
<protein>
    <recommendedName>
        <fullName evidence="2">PH domain-containing protein</fullName>
    </recommendedName>
</protein>
<evidence type="ECO:0000259" key="2">
    <source>
        <dbReference type="PROSITE" id="PS50003"/>
    </source>
</evidence>
<sequence length="190" mass="21795">MGELVEDDIPPPNAPIELNWEFQSTDEAAAETEPIQAMNTLVTAQSIGKGSSALSTMATPPEKRRPTWSATQNASEPLTGFLFKKSTGRAYGVNKSWKKRFFELDKRNFSWYKDHSRSSFRRTVTEKDEKSIQFTKDMVCRTTDEKAHRFAIFRKTAEEEVIISRFAASNKSERDLWVMRIQNAIENFSD</sequence>
<dbReference type="AlphaFoldDB" id="A0A7S2G608"/>
<dbReference type="InterPro" id="IPR011993">
    <property type="entry name" value="PH-like_dom_sf"/>
</dbReference>
<dbReference type="EMBL" id="HBGS01033053">
    <property type="protein sequence ID" value="CAD9434926.1"/>
    <property type="molecule type" value="Transcribed_RNA"/>
</dbReference>
<feature type="region of interest" description="Disordered" evidence="1">
    <location>
        <begin position="52"/>
        <end position="71"/>
    </location>
</feature>
<gene>
    <name evidence="3" type="ORF">DSPE1174_LOCUS17008</name>
</gene>